<name>A0A7R8CPE9_LEPSM</name>
<dbReference type="GO" id="GO:0005615">
    <property type="term" value="C:extracellular space"/>
    <property type="evidence" value="ECO:0007669"/>
    <property type="project" value="TreeGrafter"/>
</dbReference>
<dbReference type="InterPro" id="IPR017946">
    <property type="entry name" value="PLC-like_Pdiesterase_TIM-brl"/>
</dbReference>
<dbReference type="Pfam" id="PF00149">
    <property type="entry name" value="Metallophos"/>
    <property type="match status" value="1"/>
</dbReference>
<evidence type="ECO:0000256" key="2">
    <source>
        <dbReference type="ARBA" id="ARBA00008234"/>
    </source>
</evidence>
<evidence type="ECO:0000256" key="5">
    <source>
        <dbReference type="ARBA" id="ARBA00023180"/>
    </source>
</evidence>
<feature type="domain" description="Calcineurin-like phosphoesterase" evidence="6">
    <location>
        <begin position="27"/>
        <end position="252"/>
    </location>
</feature>
<dbReference type="InterPro" id="IPR045473">
    <property type="entry name" value="ASM_C"/>
</dbReference>
<evidence type="ECO:0000313" key="9">
    <source>
        <dbReference type="Proteomes" id="UP000675881"/>
    </source>
</evidence>
<dbReference type="InterPro" id="IPR004843">
    <property type="entry name" value="Calcineurin-like_PHP"/>
</dbReference>
<evidence type="ECO:0000259" key="7">
    <source>
        <dbReference type="Pfam" id="PF19272"/>
    </source>
</evidence>
<keyword evidence="9" id="KW-1185">Reference proteome</keyword>
<dbReference type="EC" id="3.1.4.-" evidence="8"/>
<gene>
    <name evidence="8" type="ORF">LSAA_5249</name>
</gene>
<dbReference type="CDD" id="cd08557">
    <property type="entry name" value="PI-PLCc_bacteria_like"/>
    <property type="match status" value="1"/>
</dbReference>
<dbReference type="AlphaFoldDB" id="A0A7R8CPE9"/>
<dbReference type="Gene3D" id="3.20.20.190">
    <property type="entry name" value="Phosphatidylinositol (PI) phosphodiesterase"/>
    <property type="match status" value="1"/>
</dbReference>
<keyword evidence="3" id="KW-0964">Secreted</keyword>
<dbReference type="GO" id="GO:0008081">
    <property type="term" value="F:phosphoric diester hydrolase activity"/>
    <property type="evidence" value="ECO:0007669"/>
    <property type="project" value="InterPro"/>
</dbReference>
<dbReference type="SUPFAM" id="SSF56300">
    <property type="entry name" value="Metallo-dependent phosphatases"/>
    <property type="match status" value="1"/>
</dbReference>
<dbReference type="Pfam" id="PF19272">
    <property type="entry name" value="ASMase_C"/>
    <property type="match status" value="1"/>
</dbReference>
<accession>A0A7R8CPE9</accession>
<evidence type="ECO:0000256" key="1">
    <source>
        <dbReference type="ARBA" id="ARBA00004613"/>
    </source>
</evidence>
<proteinExistence type="inferred from homology"/>
<dbReference type="InterPro" id="IPR029052">
    <property type="entry name" value="Metallo-depent_PP-like"/>
</dbReference>
<dbReference type="Proteomes" id="UP000675881">
    <property type="component" value="Chromosome 14"/>
</dbReference>
<reference evidence="8" key="1">
    <citation type="submission" date="2021-02" db="EMBL/GenBank/DDBJ databases">
        <authorList>
            <person name="Bekaert M."/>
        </authorList>
    </citation>
    <scope>NUCLEOTIDE SEQUENCE</scope>
    <source>
        <strain evidence="8">IoA-00</strain>
    </source>
</reference>
<dbReference type="SUPFAM" id="SSF51695">
    <property type="entry name" value="PLC-like phosphodiesterases"/>
    <property type="match status" value="1"/>
</dbReference>
<feature type="domain" description="Sphingomyelin phosphodiesterase C-terminal" evidence="7">
    <location>
        <begin position="268"/>
        <end position="370"/>
    </location>
</feature>
<dbReference type="OrthoDB" id="6337601at2759"/>
<protein>
    <submittedName>
        <fullName evidence="8">SMPDL3</fullName>
        <ecNumber evidence="8">3.1.4.-</ecNumber>
    </submittedName>
</protein>
<comment type="similarity">
    <text evidence="2">Belongs to the acid sphingomyelinase family.</text>
</comment>
<dbReference type="PANTHER" id="PTHR10340:SF57">
    <property type="entry name" value="METALLOPHOS DOMAIN-CONTAINING PROTEIN"/>
    <property type="match status" value="1"/>
</dbReference>
<evidence type="ECO:0000259" key="6">
    <source>
        <dbReference type="Pfam" id="PF00149"/>
    </source>
</evidence>
<keyword evidence="4 8" id="KW-0378">Hydrolase</keyword>
<evidence type="ECO:0000313" key="8">
    <source>
        <dbReference type="EMBL" id="CAF2848804.1"/>
    </source>
</evidence>
<dbReference type="GO" id="GO:0006629">
    <property type="term" value="P:lipid metabolic process"/>
    <property type="evidence" value="ECO:0007669"/>
    <property type="project" value="InterPro"/>
</dbReference>
<dbReference type="EMBL" id="HG994593">
    <property type="protein sequence ID" value="CAF2848804.1"/>
    <property type="molecule type" value="Genomic_DNA"/>
</dbReference>
<evidence type="ECO:0000256" key="4">
    <source>
        <dbReference type="ARBA" id="ARBA00022801"/>
    </source>
</evidence>
<sequence>MDYNPKSGDPQNGCHNSSSPHNLSHYGDFRCDAPWDLIERTIQGMSEIKHDPDFIIWNGDSSTHIIATRRPPPMSYVTSVERIIVKSLLHYFPNTTIIPVLGNHDSSPPDFFPDTKEDKNTLFYRDYFHNSHWSHLIKNSTEQEKFQECGYYKSYSHGKVFILLNTNLYYQNNNTGIDPCDQLKWFKTEMSEAGARSVILVAHVPPGYYERTVYGPFMMTKDGDYHYNEFYIDIVTKYADKIFAQFYGHTHTDSFRLFGHPDNISTVAFIAPSVTPKVDGHSSTYPSIRLYEYEDKELLNYKQYYFNITEREPSWREAYDFRSTYGVKNLSVYNLKNVFDDISKHPSIFAKYYELNTVFHREQHCDKKMQLQDCENFEMTGCISLTMIHEGNDGGELENVTFYGSDFGYGENNRQEYICPIGVKLDGYNSIKVACTSKNNTYDPNRACNGDERFCHIPFSRFTFFGTHNAGTGEDISSISKINCAFKNQDLNVREQLDFGVRFFDLDIIQSKNLYNCDGLESGHGKYPELGLYRCFGKLEIFVEEMINWLNEMNNRDVVVLYFGAIDFEESTYPALEKLLKVPLINERLNKDYKTNKKWPTLGKAIGEKNNIFIFMRTNNPIDDKEFHREVPFHKKHKQTLSKDDIIITSTYKDGPIGTDCKTYVDNAMELCHNQGDLLKVAAFGAGFKVWTCLWESARICNPRLKDAIEGCQSKTEIINFIQMDFPNYLGKNGKVPIDVIHNMNHLN</sequence>
<dbReference type="Pfam" id="PF26146">
    <property type="entry name" value="PI-PLC_X"/>
    <property type="match status" value="1"/>
</dbReference>
<comment type="subcellular location">
    <subcellularLocation>
        <location evidence="1">Secreted</location>
    </subcellularLocation>
</comment>
<keyword evidence="5" id="KW-0325">Glycoprotein</keyword>
<evidence type="ECO:0000256" key="3">
    <source>
        <dbReference type="ARBA" id="ARBA00022525"/>
    </source>
</evidence>
<dbReference type="PANTHER" id="PTHR10340">
    <property type="entry name" value="SPHINGOMYELIN PHOSPHODIESTERASE"/>
    <property type="match status" value="1"/>
</dbReference>
<dbReference type="Gene3D" id="3.60.21.10">
    <property type="match status" value="1"/>
</dbReference>
<dbReference type="PROSITE" id="PS50007">
    <property type="entry name" value="PIPLC_X_DOMAIN"/>
    <property type="match status" value="1"/>
</dbReference>
<organism evidence="8 9">
    <name type="scientific">Lepeophtheirus salmonis</name>
    <name type="common">Salmon louse</name>
    <name type="synonym">Caligus salmonis</name>
    <dbReference type="NCBI Taxonomy" id="72036"/>
    <lineage>
        <taxon>Eukaryota</taxon>
        <taxon>Metazoa</taxon>
        <taxon>Ecdysozoa</taxon>
        <taxon>Arthropoda</taxon>
        <taxon>Crustacea</taxon>
        <taxon>Multicrustacea</taxon>
        <taxon>Hexanauplia</taxon>
        <taxon>Copepoda</taxon>
        <taxon>Siphonostomatoida</taxon>
        <taxon>Caligidae</taxon>
        <taxon>Lepeophtheirus</taxon>
    </lineage>
</organism>